<name>A0A9W9JXX0_9EURO</name>
<dbReference type="GO" id="GO:0016787">
    <property type="term" value="F:hydrolase activity"/>
    <property type="evidence" value="ECO:0007669"/>
    <property type="project" value="UniProtKB-KW"/>
</dbReference>
<evidence type="ECO:0000313" key="3">
    <source>
        <dbReference type="EMBL" id="KAJ5085515.1"/>
    </source>
</evidence>
<accession>A0A9W9JXX0</accession>
<reference evidence="3" key="1">
    <citation type="submission" date="2022-11" db="EMBL/GenBank/DDBJ databases">
        <authorList>
            <person name="Petersen C."/>
        </authorList>
    </citation>
    <scope>NUCLEOTIDE SEQUENCE</scope>
    <source>
        <strain evidence="3">IBT 30761</strain>
    </source>
</reference>
<dbReference type="SUPFAM" id="SSF52499">
    <property type="entry name" value="Isochorismatase-like hydrolases"/>
    <property type="match status" value="1"/>
</dbReference>
<evidence type="ECO:0000256" key="1">
    <source>
        <dbReference type="ARBA" id="ARBA00006336"/>
    </source>
</evidence>
<dbReference type="Proteomes" id="UP001149074">
    <property type="component" value="Unassembled WGS sequence"/>
</dbReference>
<keyword evidence="4" id="KW-1185">Reference proteome</keyword>
<organism evidence="3 4">
    <name type="scientific">Penicillium argentinense</name>
    <dbReference type="NCBI Taxonomy" id="1131581"/>
    <lineage>
        <taxon>Eukaryota</taxon>
        <taxon>Fungi</taxon>
        <taxon>Dikarya</taxon>
        <taxon>Ascomycota</taxon>
        <taxon>Pezizomycotina</taxon>
        <taxon>Eurotiomycetes</taxon>
        <taxon>Eurotiomycetidae</taxon>
        <taxon>Eurotiales</taxon>
        <taxon>Aspergillaceae</taxon>
        <taxon>Penicillium</taxon>
    </lineage>
</organism>
<dbReference type="InterPro" id="IPR000868">
    <property type="entry name" value="Isochorismatase-like_dom"/>
</dbReference>
<feature type="domain" description="Isochorismatase-like" evidence="2">
    <location>
        <begin position="18"/>
        <end position="141"/>
    </location>
</feature>
<comment type="similarity">
    <text evidence="1">Belongs to the isochorismatase family.</text>
</comment>
<dbReference type="RefSeq" id="XP_056470193.1">
    <property type="nucleotide sequence ID" value="XM_056622777.1"/>
</dbReference>
<dbReference type="AlphaFoldDB" id="A0A9W9JXX0"/>
<dbReference type="OrthoDB" id="1739143at2759"/>
<dbReference type="GeneID" id="81361756"/>
<keyword evidence="3" id="KW-0378">Hydrolase</keyword>
<dbReference type="EMBL" id="JAPQKI010000010">
    <property type="protein sequence ID" value="KAJ5085515.1"/>
    <property type="molecule type" value="Genomic_DNA"/>
</dbReference>
<dbReference type="InterPro" id="IPR036380">
    <property type="entry name" value="Isochorismatase-like_sf"/>
</dbReference>
<protein>
    <submittedName>
        <fullName evidence="3">Cysteine hydrolase family protein</fullName>
    </submittedName>
</protein>
<dbReference type="Pfam" id="PF00857">
    <property type="entry name" value="Isochorismatase"/>
    <property type="match status" value="1"/>
</dbReference>
<reference evidence="3" key="2">
    <citation type="journal article" date="2023" name="IMA Fungus">
        <title>Comparative genomic study of the Penicillium genus elucidates a diverse pangenome and 15 lateral gene transfer events.</title>
        <authorList>
            <person name="Petersen C."/>
            <person name="Sorensen T."/>
            <person name="Nielsen M.R."/>
            <person name="Sondergaard T.E."/>
            <person name="Sorensen J.L."/>
            <person name="Fitzpatrick D.A."/>
            <person name="Frisvad J.C."/>
            <person name="Nielsen K.L."/>
        </authorList>
    </citation>
    <scope>NUCLEOTIDE SEQUENCE</scope>
    <source>
        <strain evidence="3">IBT 30761</strain>
    </source>
</reference>
<evidence type="ECO:0000313" key="4">
    <source>
        <dbReference type="Proteomes" id="UP001149074"/>
    </source>
</evidence>
<gene>
    <name evidence="3" type="ORF">N7532_010286</name>
</gene>
<evidence type="ECO:0000259" key="2">
    <source>
        <dbReference type="Pfam" id="PF00857"/>
    </source>
</evidence>
<sequence length="152" mass="17053">MTQKQPAKNHPNFGNYYAILNLDWMAILIGAVESTQEGQTLIQNLTRWNVAVHQKTDRPLSVFTTLAFGPGLPEVEREKPFARLIAPYGEFKAGTPETQIDSRFTVDEKDLVISKTRWCVTTGNALEQILGAQNIDTVVIVRFYLCAVPLQC</sequence>
<dbReference type="Gene3D" id="3.40.50.850">
    <property type="entry name" value="Isochorismatase-like"/>
    <property type="match status" value="1"/>
</dbReference>
<comment type="caution">
    <text evidence="3">The sequence shown here is derived from an EMBL/GenBank/DDBJ whole genome shotgun (WGS) entry which is preliminary data.</text>
</comment>
<proteinExistence type="inferred from homology"/>